<name>F4KSH0_HALH1</name>
<dbReference type="HOGENOM" id="CLU_413204_0_0_10"/>
<comment type="function">
    <text evidence="1">Catalyzes the phosphorylation of riboflavin to FMN followed by the adenylation of FMN to FAD.</text>
</comment>
<comment type="catalytic activity">
    <reaction evidence="21">
        <text>FMN + ATP + H(+) = FAD + diphosphate</text>
        <dbReference type="Rhea" id="RHEA:17237"/>
        <dbReference type="ChEBI" id="CHEBI:15378"/>
        <dbReference type="ChEBI" id="CHEBI:30616"/>
        <dbReference type="ChEBI" id="CHEBI:33019"/>
        <dbReference type="ChEBI" id="CHEBI:57692"/>
        <dbReference type="ChEBI" id="CHEBI:58210"/>
        <dbReference type="EC" id="2.7.7.2"/>
    </reaction>
</comment>
<keyword evidence="12 24" id="KW-0808">Transferase</keyword>
<dbReference type="CDD" id="cd04186">
    <property type="entry name" value="GT_2_like_c"/>
    <property type="match status" value="1"/>
</dbReference>
<dbReference type="Gene3D" id="3.40.50.620">
    <property type="entry name" value="HUPs"/>
    <property type="match status" value="1"/>
</dbReference>
<evidence type="ECO:0000256" key="10">
    <source>
        <dbReference type="ARBA" id="ARBA00022643"/>
    </source>
</evidence>
<dbReference type="GO" id="GO:0003919">
    <property type="term" value="F:FMN adenylyltransferase activity"/>
    <property type="evidence" value="ECO:0007669"/>
    <property type="project" value="UniProtKB-EC"/>
</dbReference>
<comment type="pathway">
    <text evidence="2">Cofactor biosynthesis; FAD biosynthesis; FAD from FMN: step 1/1.</text>
</comment>
<dbReference type="OrthoDB" id="9771846at2"/>
<dbReference type="InterPro" id="IPR014729">
    <property type="entry name" value="Rossmann-like_a/b/a_fold"/>
</dbReference>
<dbReference type="InterPro" id="IPR023465">
    <property type="entry name" value="Riboflavin_kinase_dom_sf"/>
</dbReference>
<dbReference type="InterPro" id="IPR004821">
    <property type="entry name" value="Cyt_trans-like"/>
</dbReference>
<evidence type="ECO:0000256" key="14">
    <source>
        <dbReference type="ARBA" id="ARBA00022741"/>
    </source>
</evidence>
<reference evidence="24 25" key="1">
    <citation type="journal article" date="2011" name="Stand. Genomic Sci.">
        <title>Complete genome sequence of Haliscomenobacter hydrossis type strain (O).</title>
        <authorList>
            <consortium name="US DOE Joint Genome Institute (JGI-PGF)"/>
            <person name="Daligault H."/>
            <person name="Lapidus A."/>
            <person name="Zeytun A."/>
            <person name="Nolan M."/>
            <person name="Lucas S."/>
            <person name="Del Rio T.G."/>
            <person name="Tice H."/>
            <person name="Cheng J.F."/>
            <person name="Tapia R."/>
            <person name="Han C."/>
            <person name="Goodwin L."/>
            <person name="Pitluck S."/>
            <person name="Liolios K."/>
            <person name="Pagani I."/>
            <person name="Ivanova N."/>
            <person name="Huntemann M."/>
            <person name="Mavromatis K."/>
            <person name="Mikhailova N."/>
            <person name="Pati A."/>
            <person name="Chen A."/>
            <person name="Palaniappan K."/>
            <person name="Land M."/>
            <person name="Hauser L."/>
            <person name="Brambilla E.M."/>
            <person name="Rohde M."/>
            <person name="Verbarg S."/>
            <person name="Goker M."/>
            <person name="Bristow J."/>
            <person name="Eisen J.A."/>
            <person name="Markowitz V."/>
            <person name="Hugenholtz P."/>
            <person name="Kyrpides N.C."/>
            <person name="Klenk H.P."/>
            <person name="Woyke T."/>
        </authorList>
    </citation>
    <scope>NUCLEOTIDE SEQUENCE [LARGE SCALE GENOMIC DNA]</scope>
    <source>
        <strain evidence="25">ATCC 27775 / DSM 1100 / LMG 10767 / O</strain>
    </source>
</reference>
<evidence type="ECO:0000256" key="2">
    <source>
        <dbReference type="ARBA" id="ARBA00004726"/>
    </source>
</evidence>
<dbReference type="InterPro" id="IPR002606">
    <property type="entry name" value="Riboflavin_kinase_bac"/>
</dbReference>
<evidence type="ECO:0000256" key="18">
    <source>
        <dbReference type="ARBA" id="ARBA00023268"/>
    </source>
</evidence>
<keyword evidence="18" id="KW-0511">Multifunctional enzyme</keyword>
<protein>
    <recommendedName>
        <fullName evidence="8">Bifunctional riboflavin kinase/FMN adenylyltransferase</fullName>
        <ecNumber evidence="6">2.7.1.26</ecNumber>
        <ecNumber evidence="7">2.7.7.2</ecNumber>
    </recommendedName>
    <alternativeName>
        <fullName evidence="19">Riboflavin biosynthesis protein RibF</fullName>
    </alternativeName>
</protein>
<dbReference type="RefSeq" id="WP_013768838.1">
    <property type="nucleotide sequence ID" value="NC_015510.1"/>
</dbReference>
<dbReference type="CDD" id="cd02064">
    <property type="entry name" value="FAD_synthetase_N"/>
    <property type="match status" value="1"/>
</dbReference>
<comment type="catalytic activity">
    <reaction evidence="20">
        <text>riboflavin + ATP = FMN + ADP + H(+)</text>
        <dbReference type="Rhea" id="RHEA:14357"/>
        <dbReference type="ChEBI" id="CHEBI:15378"/>
        <dbReference type="ChEBI" id="CHEBI:30616"/>
        <dbReference type="ChEBI" id="CHEBI:57986"/>
        <dbReference type="ChEBI" id="CHEBI:58210"/>
        <dbReference type="ChEBI" id="CHEBI:456216"/>
        <dbReference type="EC" id="2.7.1.26"/>
    </reaction>
</comment>
<dbReference type="GO" id="GO:0008531">
    <property type="term" value="F:riboflavin kinase activity"/>
    <property type="evidence" value="ECO:0007669"/>
    <property type="project" value="UniProtKB-EC"/>
</dbReference>
<evidence type="ECO:0000256" key="1">
    <source>
        <dbReference type="ARBA" id="ARBA00002121"/>
    </source>
</evidence>
<evidence type="ECO:0000256" key="17">
    <source>
        <dbReference type="ARBA" id="ARBA00022840"/>
    </source>
</evidence>
<dbReference type="UniPathway" id="UPA00276">
    <property type="reaction ID" value="UER00406"/>
</dbReference>
<dbReference type="GO" id="GO:0005524">
    <property type="term" value="F:ATP binding"/>
    <property type="evidence" value="ECO:0007669"/>
    <property type="project" value="UniProtKB-KW"/>
</dbReference>
<dbReference type="SUPFAM" id="SSF53448">
    <property type="entry name" value="Nucleotide-diphospho-sugar transferases"/>
    <property type="match status" value="1"/>
</dbReference>
<dbReference type="Pfam" id="PF00535">
    <property type="entry name" value="Glycos_transf_2"/>
    <property type="match status" value="1"/>
</dbReference>
<evidence type="ECO:0000256" key="6">
    <source>
        <dbReference type="ARBA" id="ARBA00012105"/>
    </source>
</evidence>
<dbReference type="eggNOG" id="COG0196">
    <property type="taxonomic scope" value="Bacteria"/>
</dbReference>
<dbReference type="SMART" id="SM00904">
    <property type="entry name" value="Flavokinase"/>
    <property type="match status" value="1"/>
</dbReference>
<evidence type="ECO:0000313" key="25">
    <source>
        <dbReference type="Proteomes" id="UP000008461"/>
    </source>
</evidence>
<dbReference type="PANTHER" id="PTHR43179">
    <property type="entry name" value="RHAMNOSYLTRANSFERASE WBBL"/>
    <property type="match status" value="1"/>
</dbReference>
<evidence type="ECO:0000256" key="8">
    <source>
        <dbReference type="ARBA" id="ARBA00018483"/>
    </source>
</evidence>
<keyword evidence="11" id="KW-0328">Glycosyltransferase</keyword>
<evidence type="ECO:0000259" key="23">
    <source>
        <dbReference type="SMART" id="SM00904"/>
    </source>
</evidence>
<evidence type="ECO:0000256" key="15">
    <source>
        <dbReference type="ARBA" id="ARBA00022777"/>
    </source>
</evidence>
<dbReference type="InterPro" id="IPR015865">
    <property type="entry name" value="Riboflavin_kinase_bac/euk"/>
</dbReference>
<dbReference type="eggNOG" id="COG1216">
    <property type="taxonomic scope" value="Bacteria"/>
</dbReference>
<dbReference type="AlphaFoldDB" id="F4KSH0"/>
<dbReference type="KEGG" id="hhy:Halhy_6505"/>
<evidence type="ECO:0000256" key="9">
    <source>
        <dbReference type="ARBA" id="ARBA00022630"/>
    </source>
</evidence>
<evidence type="ECO:0000256" key="20">
    <source>
        <dbReference type="ARBA" id="ARBA00047880"/>
    </source>
</evidence>
<keyword evidence="25" id="KW-1185">Reference proteome</keyword>
<evidence type="ECO:0000256" key="7">
    <source>
        <dbReference type="ARBA" id="ARBA00012393"/>
    </source>
</evidence>
<keyword evidence="15" id="KW-0418">Kinase</keyword>
<dbReference type="PANTHER" id="PTHR43179:SF12">
    <property type="entry name" value="GALACTOFURANOSYLTRANSFERASE GLFT2"/>
    <property type="match status" value="1"/>
</dbReference>
<keyword evidence="14" id="KW-0547">Nucleotide-binding</keyword>
<keyword evidence="17" id="KW-0067">ATP-binding</keyword>
<evidence type="ECO:0000256" key="12">
    <source>
        <dbReference type="ARBA" id="ARBA00022679"/>
    </source>
</evidence>
<keyword evidence="16" id="KW-0274">FAD</keyword>
<evidence type="ECO:0000256" key="3">
    <source>
        <dbReference type="ARBA" id="ARBA00005201"/>
    </source>
</evidence>
<dbReference type="GO" id="GO:0009398">
    <property type="term" value="P:FMN biosynthetic process"/>
    <property type="evidence" value="ECO:0007669"/>
    <property type="project" value="UniProtKB-UniPathway"/>
</dbReference>
<comment type="pathway">
    <text evidence="3">Cofactor biosynthesis; FMN biosynthesis; FMN from riboflavin (ATP route): step 1/1.</text>
</comment>
<dbReference type="NCBIfam" id="NF004160">
    <property type="entry name" value="PRK05627.1-3"/>
    <property type="match status" value="1"/>
</dbReference>
<dbReference type="FunFam" id="3.40.50.620:FF:000021">
    <property type="entry name" value="Riboflavin biosynthesis protein"/>
    <property type="match status" value="1"/>
</dbReference>
<dbReference type="InterPro" id="IPR015864">
    <property type="entry name" value="FAD_synthase"/>
</dbReference>
<evidence type="ECO:0000256" key="19">
    <source>
        <dbReference type="ARBA" id="ARBA00032176"/>
    </source>
</evidence>
<dbReference type="Proteomes" id="UP000008461">
    <property type="component" value="Chromosome"/>
</dbReference>
<evidence type="ECO:0000256" key="16">
    <source>
        <dbReference type="ARBA" id="ARBA00022827"/>
    </source>
</evidence>
<keyword evidence="13 24" id="KW-0548">Nucleotidyltransferase</keyword>
<dbReference type="Pfam" id="PF06574">
    <property type="entry name" value="FAD_syn"/>
    <property type="match status" value="1"/>
</dbReference>
<evidence type="ECO:0000256" key="21">
    <source>
        <dbReference type="ARBA" id="ARBA00049494"/>
    </source>
</evidence>
<dbReference type="NCBIfam" id="TIGR00083">
    <property type="entry name" value="ribF"/>
    <property type="match status" value="1"/>
</dbReference>
<dbReference type="Pfam" id="PF01687">
    <property type="entry name" value="Flavokinase"/>
    <property type="match status" value="1"/>
</dbReference>
<keyword evidence="10" id="KW-0288">FMN</keyword>
<comment type="similarity">
    <text evidence="5">Belongs to the RibF family.</text>
</comment>
<comment type="similarity">
    <text evidence="4">Belongs to the glycosyltransferase 2 family.</text>
</comment>
<dbReference type="EC" id="2.7.7.2" evidence="7"/>
<dbReference type="SUPFAM" id="SSF82114">
    <property type="entry name" value="Riboflavin kinase-like"/>
    <property type="match status" value="1"/>
</dbReference>
<dbReference type="EC" id="2.7.1.26" evidence="6"/>
<dbReference type="EMBL" id="CP002691">
    <property type="protein sequence ID" value="AEE54321.1"/>
    <property type="molecule type" value="Genomic_DNA"/>
</dbReference>
<evidence type="ECO:0000256" key="4">
    <source>
        <dbReference type="ARBA" id="ARBA00006739"/>
    </source>
</evidence>
<dbReference type="InterPro" id="IPR001173">
    <property type="entry name" value="Glyco_trans_2-like"/>
</dbReference>
<evidence type="ECO:0000313" key="24">
    <source>
        <dbReference type="EMBL" id="AEE54321.1"/>
    </source>
</evidence>
<dbReference type="NCBIfam" id="TIGR00125">
    <property type="entry name" value="cyt_tran_rel"/>
    <property type="match status" value="1"/>
</dbReference>
<proteinExistence type="inferred from homology"/>
<dbReference type="GO" id="GO:0006747">
    <property type="term" value="P:FAD biosynthetic process"/>
    <property type="evidence" value="ECO:0007669"/>
    <property type="project" value="UniProtKB-UniPathway"/>
</dbReference>
<dbReference type="NCBIfam" id="NF004162">
    <property type="entry name" value="PRK05627.1-5"/>
    <property type="match status" value="1"/>
</dbReference>
<evidence type="ECO:0000256" key="13">
    <source>
        <dbReference type="ARBA" id="ARBA00022695"/>
    </source>
</evidence>
<dbReference type="GO" id="GO:0016757">
    <property type="term" value="F:glycosyltransferase activity"/>
    <property type="evidence" value="ECO:0007669"/>
    <property type="project" value="UniProtKB-KW"/>
</dbReference>
<accession>F4KSH0</accession>
<dbReference type="InterPro" id="IPR029044">
    <property type="entry name" value="Nucleotide-diphossugar_trans"/>
</dbReference>
<feature type="coiled-coil region" evidence="22">
    <location>
        <begin position="287"/>
        <end position="314"/>
    </location>
</feature>
<evidence type="ECO:0000256" key="22">
    <source>
        <dbReference type="SAM" id="Coils"/>
    </source>
</evidence>
<keyword evidence="22" id="KW-0175">Coiled coil</keyword>
<dbReference type="STRING" id="760192.Halhy_6505"/>
<dbReference type="UniPathway" id="UPA00277">
    <property type="reaction ID" value="UER00407"/>
</dbReference>
<keyword evidence="9" id="KW-0285">Flavoprotein</keyword>
<reference key="2">
    <citation type="submission" date="2011-04" db="EMBL/GenBank/DDBJ databases">
        <title>Complete sequence of chromosome of Haliscomenobacter hydrossis DSM 1100.</title>
        <authorList>
            <consortium name="US DOE Joint Genome Institute (JGI-PGF)"/>
            <person name="Lucas S."/>
            <person name="Han J."/>
            <person name="Lapidus A."/>
            <person name="Bruce D."/>
            <person name="Goodwin L."/>
            <person name="Pitluck S."/>
            <person name="Peters L."/>
            <person name="Kyrpides N."/>
            <person name="Mavromatis K."/>
            <person name="Ivanova N."/>
            <person name="Ovchinnikova G."/>
            <person name="Pagani I."/>
            <person name="Daligault H."/>
            <person name="Detter J.C."/>
            <person name="Han C."/>
            <person name="Land M."/>
            <person name="Hauser L."/>
            <person name="Markowitz V."/>
            <person name="Cheng J.-F."/>
            <person name="Hugenholtz P."/>
            <person name="Woyke T."/>
            <person name="Wu D."/>
            <person name="Verbarg S."/>
            <person name="Frueling A."/>
            <person name="Brambilla E."/>
            <person name="Klenk H.-P."/>
            <person name="Eisen J.A."/>
        </authorList>
    </citation>
    <scope>NUCLEOTIDE SEQUENCE</scope>
    <source>
        <strain>DSM 1100</strain>
    </source>
</reference>
<gene>
    <name evidence="24" type="ordered locus">Halhy_6505</name>
</gene>
<dbReference type="SUPFAM" id="SSF52374">
    <property type="entry name" value="Nucleotidylyl transferase"/>
    <property type="match status" value="1"/>
</dbReference>
<dbReference type="GO" id="GO:0009231">
    <property type="term" value="P:riboflavin biosynthetic process"/>
    <property type="evidence" value="ECO:0007669"/>
    <property type="project" value="InterPro"/>
</dbReference>
<dbReference type="Gene3D" id="2.40.30.30">
    <property type="entry name" value="Riboflavin kinase-like"/>
    <property type="match status" value="1"/>
</dbReference>
<feature type="domain" description="Riboflavin kinase" evidence="23">
    <location>
        <begin position="183"/>
        <end position="309"/>
    </location>
</feature>
<dbReference type="Gene3D" id="3.90.550.10">
    <property type="entry name" value="Spore Coat Polysaccharide Biosynthesis Protein SpsA, Chain A"/>
    <property type="match status" value="1"/>
</dbReference>
<evidence type="ECO:0000256" key="5">
    <source>
        <dbReference type="ARBA" id="ARBA00010214"/>
    </source>
</evidence>
<organism evidence="24 25">
    <name type="scientific">Haliscomenobacter hydrossis (strain ATCC 27775 / DSM 1100 / LMG 10767 / O)</name>
    <dbReference type="NCBI Taxonomy" id="760192"/>
    <lineage>
        <taxon>Bacteria</taxon>
        <taxon>Pseudomonadati</taxon>
        <taxon>Bacteroidota</taxon>
        <taxon>Saprospiria</taxon>
        <taxon>Saprospirales</taxon>
        <taxon>Haliscomenobacteraceae</taxon>
        <taxon>Haliscomenobacter</taxon>
    </lineage>
</organism>
<sequence length="664" mass="76772">MRVHRDLNDLPDFKNAVVTIGSFDGVHQGHQSIIEQVRQIALRYGGESVVITFHPHPRSIVFPKDTSLRLITTTEEKIELFERYHIDHLVIVPFTVEFSQMSADEYIEKFLVEKFHPKCIVIGYDHRFGLSRQGDIHYLRWHCERFGYEVVEIEPRQVDDMTVSSTKIRRALENCEVKAAAQLMGHYFPLSGVVVKGQQIGRTLGFPTANIELNERFKLIPPDGIYAVKVSINAQQYRGMLYMGTRPTLKQYHNRTIEVNIFDFNQDIYEQKITLELVDFIRHDQKYAQLSDLAKQLEQDKIAVEKVLLEALDEDLGPLEHFPKVAVVILNYNGRAYLQRFLPILFNSTYPNLEIIVADNASTDDSIEFLEEHYPQLRLIELPENYGYAGGYNEALRQVSGVDYYVLLNSDIEVTSGWIEPIIQIMEKDLNIGAVQPKILSFAHRDTFEYAGASGGWLDTLGYPFCRGRIFAHTEKDTGQYNSTCEIFWATGAALFIRAELFHNIGGFDQDYFAHAEEIDLCWRLKRAGYKIVVRPQSVVYHVGGGTLSYNTPRKTYLNFRNTLYTIYKNESASKLLWLLPLRLILDGLAAGLFLSQGRLDHIRSIVQAHWSFFPKLPALRKKRREAAERVEKCRIHAENHQGRYPRSIAMDYYGRRKRRFEDL</sequence>
<evidence type="ECO:0000256" key="11">
    <source>
        <dbReference type="ARBA" id="ARBA00022676"/>
    </source>
</evidence>